<dbReference type="Pfam" id="PF18758">
    <property type="entry name" value="KDZ"/>
    <property type="match status" value="1"/>
</dbReference>
<accession>A0A9P7D4D4</accession>
<organism evidence="2 3">
    <name type="scientific">Suillus placidus</name>
    <dbReference type="NCBI Taxonomy" id="48579"/>
    <lineage>
        <taxon>Eukaryota</taxon>
        <taxon>Fungi</taxon>
        <taxon>Dikarya</taxon>
        <taxon>Basidiomycota</taxon>
        <taxon>Agaricomycotina</taxon>
        <taxon>Agaricomycetes</taxon>
        <taxon>Agaricomycetidae</taxon>
        <taxon>Boletales</taxon>
        <taxon>Suillineae</taxon>
        <taxon>Suillaceae</taxon>
        <taxon>Suillus</taxon>
    </lineage>
</organism>
<protein>
    <recommendedName>
        <fullName evidence="4">CxC2-like cysteine cluster KDZ transposase-associated domain-containing protein</fullName>
    </recommendedName>
</protein>
<evidence type="ECO:0000313" key="2">
    <source>
        <dbReference type="EMBL" id="KAG1778652.1"/>
    </source>
</evidence>
<dbReference type="OrthoDB" id="2673721at2759"/>
<evidence type="ECO:0000313" key="3">
    <source>
        <dbReference type="Proteomes" id="UP000714275"/>
    </source>
</evidence>
<name>A0A9P7D4D4_9AGAM</name>
<sequence>MARSKAKEVTPHGTVHLVKWSPNNYLRQWKYRTQDYLDIMLQREAPPPDRACCLCGGDGTHECHDCHTQPIFCTKCCRTEHALRPFHQISQWNSNFFERTTLSKLGVEIYAGHGGKPCPNHDWEWEDTNDKGLFAAETLGPGEATLSAGVPPEVPEVDYGGGESDTAFIFALLDDFILDNLECRTLAMNYYSKLKRITSSVFPHLVPDRYRELMRVARQWRQLKLLKWNSFFHERREPKDGELALFCPACPQPGINVAVLTEDDAPLSWLYTRLLVMDGNFKAEHLHPTNPEDEVWLTDGQCFMVARARYQAHLAIAKDSAQRSECNNHRAVNQANASQHKVEATGIGGCVCARHGCFIPNSMVDFQKGERQMNMDYALCNALAHNTDGLCQALTFYDVNCQYNKYLWRRVDESLHLSIPSGMDIIPEIGLWHIHGHQDKCFVQYASNFIPGAARINGEIMETLWVPLNIISPLARGMSTPHRQECLVYQMNDCNLMKMIRMGELHLIIYSPDPTGNCVASKTGLFLSRKYKEAKQGVRESTEAFEKLNNAADPDMVQRWEAEEIEAQDSRMTDPTAMDVYNVRFRKARSRKEIEIDLLQTSVARTGERHQLGSVTWLASGITIEEMQIALAMEVRRMGRHPTETQTLEIGRRQVRYLGEEYNQDDQIADMNVDFPEHEDDSDNSGDDVPHSGGPRILFRPETAVILSHQTWDWIGARSWALQLLSDRKSPFGKDRRMTCCTPSESTWLTRLFCLEPQSVQRGLRPRPPEHRHRSILWNRVINLNSTTYKKCRTQLSNLGADQLLEKYRELEKKDLKATSAMANPNARGQRNSILPWFWSLDVRGDSVSNDWMNEFYQVHWLRTKALQDRWAEELLLVGYEMHWTVDFMVRKAKTWLAQTSQNGEPVEDGPRCYAIIQAQMYR</sequence>
<evidence type="ECO:0000256" key="1">
    <source>
        <dbReference type="SAM" id="MobiDB-lite"/>
    </source>
</evidence>
<feature type="region of interest" description="Disordered" evidence="1">
    <location>
        <begin position="674"/>
        <end position="695"/>
    </location>
</feature>
<proteinExistence type="predicted"/>
<comment type="caution">
    <text evidence="2">The sequence shown here is derived from an EMBL/GenBank/DDBJ whole genome shotgun (WGS) entry which is preliminary data.</text>
</comment>
<dbReference type="InterPro" id="IPR040521">
    <property type="entry name" value="KDZ"/>
</dbReference>
<evidence type="ECO:0008006" key="4">
    <source>
        <dbReference type="Google" id="ProtNLM"/>
    </source>
</evidence>
<feature type="compositionally biased region" description="Acidic residues" evidence="1">
    <location>
        <begin position="677"/>
        <end position="686"/>
    </location>
</feature>
<reference evidence="2" key="1">
    <citation type="journal article" date="2020" name="New Phytol.">
        <title>Comparative genomics reveals dynamic genome evolution in host specialist ectomycorrhizal fungi.</title>
        <authorList>
            <person name="Lofgren L.A."/>
            <person name="Nguyen N.H."/>
            <person name="Vilgalys R."/>
            <person name="Ruytinx J."/>
            <person name="Liao H.L."/>
            <person name="Branco S."/>
            <person name="Kuo A."/>
            <person name="LaButti K."/>
            <person name="Lipzen A."/>
            <person name="Andreopoulos W."/>
            <person name="Pangilinan J."/>
            <person name="Riley R."/>
            <person name="Hundley H."/>
            <person name="Na H."/>
            <person name="Barry K."/>
            <person name="Grigoriev I.V."/>
            <person name="Stajich J.E."/>
            <person name="Kennedy P.G."/>
        </authorList>
    </citation>
    <scope>NUCLEOTIDE SEQUENCE</scope>
    <source>
        <strain evidence="2">DOB743</strain>
    </source>
</reference>
<gene>
    <name evidence="2" type="ORF">EV702DRAFT_1044508</name>
</gene>
<dbReference type="AlphaFoldDB" id="A0A9P7D4D4"/>
<dbReference type="Proteomes" id="UP000714275">
    <property type="component" value="Unassembled WGS sequence"/>
</dbReference>
<dbReference type="EMBL" id="JABBWD010000015">
    <property type="protein sequence ID" value="KAG1778652.1"/>
    <property type="molecule type" value="Genomic_DNA"/>
</dbReference>
<keyword evidence="3" id="KW-1185">Reference proteome</keyword>